<dbReference type="InterPro" id="IPR040354">
    <property type="entry name" value="TCTN1-3"/>
</dbReference>
<evidence type="ECO:0000259" key="8">
    <source>
        <dbReference type="Pfam" id="PF25752"/>
    </source>
</evidence>
<protein>
    <recommendedName>
        <fullName evidence="11">Tectonic domain-containing protein</fullName>
    </recommendedName>
</protein>
<proteinExistence type="inferred from homology"/>
<keyword evidence="3" id="KW-0732">Signal</keyword>
<evidence type="ECO:0000259" key="7">
    <source>
        <dbReference type="Pfam" id="PF07773"/>
    </source>
</evidence>
<keyword evidence="5" id="KW-0325">Glycoprotein</keyword>
<feature type="compositionally biased region" description="Polar residues" evidence="6">
    <location>
        <begin position="63"/>
        <end position="72"/>
    </location>
</feature>
<dbReference type="AlphaFoldDB" id="A0AAD7W6R4"/>
<name>A0AAD7W6R4_9TELE</name>
<gene>
    <name evidence="9" type="ORF">AAFF_G00197370</name>
</gene>
<dbReference type="InterPro" id="IPR057724">
    <property type="entry name" value="TCTN1-3_N"/>
</dbReference>
<dbReference type="Pfam" id="PF25752">
    <property type="entry name" value="DUF1619_N"/>
    <property type="match status" value="1"/>
</dbReference>
<organism evidence="9 10">
    <name type="scientific">Aldrovandia affinis</name>
    <dbReference type="NCBI Taxonomy" id="143900"/>
    <lineage>
        <taxon>Eukaryota</taxon>
        <taxon>Metazoa</taxon>
        <taxon>Chordata</taxon>
        <taxon>Craniata</taxon>
        <taxon>Vertebrata</taxon>
        <taxon>Euteleostomi</taxon>
        <taxon>Actinopterygii</taxon>
        <taxon>Neopterygii</taxon>
        <taxon>Teleostei</taxon>
        <taxon>Notacanthiformes</taxon>
        <taxon>Halosauridae</taxon>
        <taxon>Aldrovandia</taxon>
    </lineage>
</organism>
<dbReference type="Proteomes" id="UP001221898">
    <property type="component" value="Unassembled WGS sequence"/>
</dbReference>
<dbReference type="PANTHER" id="PTHR14611:SF1">
    <property type="entry name" value="TECTONIC-1"/>
    <property type="match status" value="1"/>
</dbReference>
<dbReference type="InterPro" id="IPR011677">
    <property type="entry name" value="TCTN1-3_dom"/>
</dbReference>
<evidence type="ECO:0000256" key="1">
    <source>
        <dbReference type="ARBA" id="ARBA00007633"/>
    </source>
</evidence>
<evidence type="ECO:0008006" key="11">
    <source>
        <dbReference type="Google" id="ProtNLM"/>
    </source>
</evidence>
<evidence type="ECO:0000256" key="2">
    <source>
        <dbReference type="ARBA" id="ARBA00011495"/>
    </source>
</evidence>
<feature type="domain" description="Tectonic-1-3 N-terminal" evidence="8">
    <location>
        <begin position="121"/>
        <end position="230"/>
    </location>
</feature>
<dbReference type="EMBL" id="JAINUG010000262">
    <property type="protein sequence ID" value="KAJ8384929.1"/>
    <property type="molecule type" value="Genomic_DNA"/>
</dbReference>
<evidence type="ECO:0000256" key="5">
    <source>
        <dbReference type="ARBA" id="ARBA00023180"/>
    </source>
</evidence>
<feature type="region of interest" description="Disordered" evidence="6">
    <location>
        <begin position="63"/>
        <end position="121"/>
    </location>
</feature>
<accession>A0AAD7W6R4</accession>
<dbReference type="PANTHER" id="PTHR14611">
    <property type="entry name" value="TECTONIC FAMILY MEMBER"/>
    <property type="match status" value="1"/>
</dbReference>
<keyword evidence="4" id="KW-0970">Cilium biogenesis/degradation</keyword>
<dbReference type="Pfam" id="PF07773">
    <property type="entry name" value="TCTN_DUF1619"/>
    <property type="match status" value="1"/>
</dbReference>
<feature type="non-terminal residue" evidence="9">
    <location>
        <position position="409"/>
    </location>
</feature>
<dbReference type="GO" id="GO:1904491">
    <property type="term" value="P:protein localization to ciliary transition zone"/>
    <property type="evidence" value="ECO:0007669"/>
    <property type="project" value="TreeGrafter"/>
</dbReference>
<evidence type="ECO:0000313" key="9">
    <source>
        <dbReference type="EMBL" id="KAJ8384929.1"/>
    </source>
</evidence>
<feature type="domain" description="Tectonic-1-3" evidence="7">
    <location>
        <begin position="261"/>
        <end position="406"/>
    </location>
</feature>
<feature type="compositionally biased region" description="Low complexity" evidence="6">
    <location>
        <begin position="79"/>
        <end position="121"/>
    </location>
</feature>
<comment type="subunit">
    <text evidence="2">Part of the tectonic-like complex (also named B9 complex).</text>
</comment>
<dbReference type="GO" id="GO:0060271">
    <property type="term" value="P:cilium assembly"/>
    <property type="evidence" value="ECO:0007669"/>
    <property type="project" value="TreeGrafter"/>
</dbReference>
<keyword evidence="10" id="KW-1185">Reference proteome</keyword>
<evidence type="ECO:0000256" key="6">
    <source>
        <dbReference type="SAM" id="MobiDB-lite"/>
    </source>
</evidence>
<evidence type="ECO:0000256" key="3">
    <source>
        <dbReference type="ARBA" id="ARBA00022729"/>
    </source>
</evidence>
<dbReference type="GO" id="GO:0036038">
    <property type="term" value="C:MKS complex"/>
    <property type="evidence" value="ECO:0007669"/>
    <property type="project" value="TreeGrafter"/>
</dbReference>
<comment type="similarity">
    <text evidence="1">Belongs to the tectonic family.</text>
</comment>
<reference evidence="9" key="1">
    <citation type="journal article" date="2023" name="Science">
        <title>Genome structures resolve the early diversification of teleost fishes.</title>
        <authorList>
            <person name="Parey E."/>
            <person name="Louis A."/>
            <person name="Montfort J."/>
            <person name="Bouchez O."/>
            <person name="Roques C."/>
            <person name="Iampietro C."/>
            <person name="Lluch J."/>
            <person name="Castinel A."/>
            <person name="Donnadieu C."/>
            <person name="Desvignes T."/>
            <person name="Floi Bucao C."/>
            <person name="Jouanno E."/>
            <person name="Wen M."/>
            <person name="Mejri S."/>
            <person name="Dirks R."/>
            <person name="Jansen H."/>
            <person name="Henkel C."/>
            <person name="Chen W.J."/>
            <person name="Zahm M."/>
            <person name="Cabau C."/>
            <person name="Klopp C."/>
            <person name="Thompson A.W."/>
            <person name="Robinson-Rechavi M."/>
            <person name="Braasch I."/>
            <person name="Lecointre G."/>
            <person name="Bobe J."/>
            <person name="Postlethwait J.H."/>
            <person name="Berthelot C."/>
            <person name="Roest Crollius H."/>
            <person name="Guiguen Y."/>
        </authorList>
    </citation>
    <scope>NUCLEOTIDE SEQUENCE</scope>
    <source>
        <strain evidence="9">NC1722</strain>
    </source>
</reference>
<evidence type="ECO:0000313" key="10">
    <source>
        <dbReference type="Proteomes" id="UP001221898"/>
    </source>
</evidence>
<comment type="caution">
    <text evidence="9">The sequence shown here is derived from an EMBL/GenBank/DDBJ whole genome shotgun (WGS) entry which is preliminary data.</text>
</comment>
<sequence>MDALLWSCVLYSFENAILNVNAQTGHFNLTTSHNNASGTDIPALFNNTTPDETATVSLPMQTETSLGESTTEYPGKTGPTTEPVTENFTTTEVNVPPDTTTTRTQPTPTIPTSQPLPLSGSLPSPVTDVSSLCPCNLLQFQCDVNCCCDQDCVGDFKLFTSCSVEKLVADTQLCSQDTARYSFSTAEDGSARVQFLVTQEVNPDVFCIQTVNYEAGLSFGTPTVPTEGNFDALFKRLAGFFFSSTGGGETLTKEDPQNPPGYTYGEVILTQDNAGETVFLRLPAPAGTARCSDANPAAFLQDQTTRCMRSFLLEQDCDTLPSLNLQAYTNFSILSVKMENSTLVGIDLTSITLQSLDGTRSALDPADASQFAPVLLGDGEGVVCNNVVLQVRHQVRYNETGEVLSAAAA</sequence>
<evidence type="ECO:0000256" key="4">
    <source>
        <dbReference type="ARBA" id="ARBA00022794"/>
    </source>
</evidence>